<comment type="caution">
    <text evidence="4">The sequence shown here is derived from an EMBL/GenBank/DDBJ whole genome shotgun (WGS) entry which is preliminary data.</text>
</comment>
<dbReference type="SMART" id="SM00047">
    <property type="entry name" value="LYZ2"/>
    <property type="match status" value="1"/>
</dbReference>
<dbReference type="PANTHER" id="PTHR33308">
    <property type="entry name" value="PEPTIDOGLYCAN HYDROLASE FLGJ"/>
    <property type="match status" value="1"/>
</dbReference>
<name>A0ABN2M184_9ACTN</name>
<dbReference type="Gene3D" id="1.10.530.10">
    <property type="match status" value="1"/>
</dbReference>
<evidence type="ECO:0000259" key="3">
    <source>
        <dbReference type="SMART" id="SM00047"/>
    </source>
</evidence>
<protein>
    <recommendedName>
        <fullName evidence="3">Mannosyl-glycoprotein endo-beta-N-acetylglucosamidase-like domain-containing protein</fullName>
    </recommendedName>
</protein>
<evidence type="ECO:0000256" key="1">
    <source>
        <dbReference type="ARBA" id="ARBA00022801"/>
    </source>
</evidence>
<dbReference type="EMBL" id="BAAALT010000080">
    <property type="protein sequence ID" value="GAA1806030.1"/>
    <property type="molecule type" value="Genomic_DNA"/>
</dbReference>
<evidence type="ECO:0000313" key="5">
    <source>
        <dbReference type="Proteomes" id="UP001500218"/>
    </source>
</evidence>
<keyword evidence="2" id="KW-0732">Signal</keyword>
<reference evidence="4 5" key="1">
    <citation type="journal article" date="2019" name="Int. J. Syst. Evol. Microbiol.">
        <title>The Global Catalogue of Microorganisms (GCM) 10K type strain sequencing project: providing services to taxonomists for standard genome sequencing and annotation.</title>
        <authorList>
            <consortium name="The Broad Institute Genomics Platform"/>
            <consortium name="The Broad Institute Genome Sequencing Center for Infectious Disease"/>
            <person name="Wu L."/>
            <person name="Ma J."/>
        </authorList>
    </citation>
    <scope>NUCLEOTIDE SEQUENCE [LARGE SCALE GENOMIC DNA]</scope>
    <source>
        <strain evidence="4 5">JCM 13250</strain>
    </source>
</reference>
<gene>
    <name evidence="4" type="ORF">GCM10009682_29830</name>
</gene>
<keyword evidence="5" id="KW-1185">Reference proteome</keyword>
<feature type="domain" description="Mannosyl-glycoprotein endo-beta-N-acetylglucosamidase-like" evidence="3">
    <location>
        <begin position="139"/>
        <end position="299"/>
    </location>
</feature>
<feature type="chain" id="PRO_5045789339" description="Mannosyl-glycoprotein endo-beta-N-acetylglucosamidase-like domain-containing protein" evidence="2">
    <location>
        <begin position="31"/>
        <end position="305"/>
    </location>
</feature>
<dbReference type="PANTHER" id="PTHR33308:SF9">
    <property type="entry name" value="PEPTIDOGLYCAN HYDROLASE FLGJ"/>
    <property type="match status" value="1"/>
</dbReference>
<accession>A0ABN2M184</accession>
<evidence type="ECO:0000256" key="2">
    <source>
        <dbReference type="SAM" id="SignalP"/>
    </source>
</evidence>
<dbReference type="Proteomes" id="UP001500218">
    <property type="component" value="Unassembled WGS sequence"/>
</dbReference>
<dbReference type="Pfam" id="PF01832">
    <property type="entry name" value="Glucosaminidase"/>
    <property type="match status" value="1"/>
</dbReference>
<feature type="signal peptide" evidence="2">
    <location>
        <begin position="1"/>
        <end position="30"/>
    </location>
</feature>
<keyword evidence="1" id="KW-0378">Hydrolase</keyword>
<sequence>MLMWHRSLRRAPAALVGVVALLAPAGPAEAGGVVALPGTRPTHVTAPPDLARAAAVTAHVWTGGSNLRLRWNASTDVDAPGRLPHGARVSVRCQLAGETIAGSQRRTDLWNRISTGRFISDAYTRWRPRRPAVPWCNTATGARPPTDRVGFIRWAAANARAANARYRVPVSVTVAQAILESGWGRSALTTQGAAYFGMKCFGTPGPISLGCRPYRTTECGGRRCFRTSARFRTYNAASRSFVDHARQLATLSRYRPAFAHVRDPDRFAIAVHRAGYATSPTYSRNLINLMRRYDLYRYDPRAPRH</sequence>
<evidence type="ECO:0000313" key="4">
    <source>
        <dbReference type="EMBL" id="GAA1806030.1"/>
    </source>
</evidence>
<dbReference type="InterPro" id="IPR002901">
    <property type="entry name" value="MGlyc_endo_b_GlcNAc-like_dom"/>
</dbReference>
<dbReference type="NCBIfam" id="NF038016">
    <property type="entry name" value="sporang_Gsm"/>
    <property type="match status" value="1"/>
</dbReference>
<proteinExistence type="predicted"/>
<organism evidence="4 5">
    <name type="scientific">Luedemannella flava</name>
    <dbReference type="NCBI Taxonomy" id="349316"/>
    <lineage>
        <taxon>Bacteria</taxon>
        <taxon>Bacillati</taxon>
        <taxon>Actinomycetota</taxon>
        <taxon>Actinomycetes</taxon>
        <taxon>Micromonosporales</taxon>
        <taxon>Micromonosporaceae</taxon>
        <taxon>Luedemannella</taxon>
    </lineage>
</organism>
<dbReference type="InterPro" id="IPR051056">
    <property type="entry name" value="Glycosyl_Hydrolase_73"/>
</dbReference>
<dbReference type="PRINTS" id="PR01002">
    <property type="entry name" value="FLGFLGJ"/>
</dbReference>